<organism evidence="1 2">
    <name type="scientific">Scophthalmus maximus</name>
    <name type="common">Turbot</name>
    <name type="synonym">Psetta maxima</name>
    <dbReference type="NCBI Taxonomy" id="52904"/>
    <lineage>
        <taxon>Eukaryota</taxon>
        <taxon>Metazoa</taxon>
        <taxon>Chordata</taxon>
        <taxon>Craniata</taxon>
        <taxon>Vertebrata</taxon>
        <taxon>Euteleostomi</taxon>
        <taxon>Actinopterygii</taxon>
        <taxon>Neopterygii</taxon>
        <taxon>Teleostei</taxon>
        <taxon>Neoteleostei</taxon>
        <taxon>Acanthomorphata</taxon>
        <taxon>Carangaria</taxon>
        <taxon>Pleuronectiformes</taxon>
        <taxon>Pleuronectoidei</taxon>
        <taxon>Scophthalmidae</taxon>
        <taxon>Scophthalmus</taxon>
    </lineage>
</organism>
<gene>
    <name evidence="1" type="ORF">F2P81_026084</name>
</gene>
<name>A0A6A4RRK8_SCOMX</name>
<dbReference type="EMBL" id="VEVO01003338">
    <property type="protein sequence ID" value="KAF0021662.1"/>
    <property type="molecule type" value="Genomic_DNA"/>
</dbReference>
<reference evidence="1 2" key="1">
    <citation type="submission" date="2019-06" db="EMBL/GenBank/DDBJ databases">
        <title>Draft genomes of female and male turbot (Scophthalmus maximus).</title>
        <authorList>
            <person name="Xu H."/>
            <person name="Xu X.-W."/>
            <person name="Shao C."/>
            <person name="Chen S."/>
        </authorList>
    </citation>
    <scope>NUCLEOTIDE SEQUENCE [LARGE SCALE GENOMIC DNA]</scope>
    <source>
        <strain evidence="1">Ysfricsl-2016a</strain>
        <tissue evidence="1">Blood</tissue>
    </source>
</reference>
<sequence length="92" mass="10250">MDNGIRLIGSEQGPQRLVSLTQRPNAFAKLERAYTPGSLQTLRLTESSRRPFVVQIDPTRTEDCILKAAEHNELLNECSHKMNPNIVGDSAC</sequence>
<dbReference type="AlphaFoldDB" id="A0A6A4RRK8"/>
<dbReference type="Proteomes" id="UP000438429">
    <property type="component" value="Unassembled WGS sequence"/>
</dbReference>
<accession>A0A6A4RRK8</accession>
<comment type="caution">
    <text evidence="1">The sequence shown here is derived from an EMBL/GenBank/DDBJ whole genome shotgun (WGS) entry which is preliminary data.</text>
</comment>
<evidence type="ECO:0000313" key="2">
    <source>
        <dbReference type="Proteomes" id="UP000438429"/>
    </source>
</evidence>
<evidence type="ECO:0000313" key="1">
    <source>
        <dbReference type="EMBL" id="KAF0021662.1"/>
    </source>
</evidence>
<protein>
    <submittedName>
        <fullName evidence="1">Uncharacterized protein</fullName>
    </submittedName>
</protein>
<proteinExistence type="predicted"/>